<keyword evidence="3" id="KW-1185">Reference proteome</keyword>
<evidence type="ECO:0000313" key="3">
    <source>
        <dbReference type="Proteomes" id="UP000032869"/>
    </source>
</evidence>
<name>A0ABR4UZ51_9GAMM</name>
<comment type="caution">
    <text evidence="2">The sequence shown here is derived from an EMBL/GenBank/DDBJ whole genome shotgun (WGS) entry which is preliminary data.</text>
</comment>
<protein>
    <recommendedName>
        <fullName evidence="4">Transposase</fullName>
    </recommendedName>
</protein>
<accession>A0ABR4UZ51</accession>
<evidence type="ECO:0000313" key="2">
    <source>
        <dbReference type="EMBL" id="KFX20076.1"/>
    </source>
</evidence>
<dbReference type="RefSeq" id="WP_039304321.1">
    <property type="nucleotide sequence ID" value="NZ_JQHL01000004.1"/>
</dbReference>
<evidence type="ECO:0000256" key="1">
    <source>
        <dbReference type="SAM" id="Coils"/>
    </source>
</evidence>
<gene>
    <name evidence="2" type="ORF">JV35_11460</name>
</gene>
<evidence type="ECO:0008006" key="4">
    <source>
        <dbReference type="Google" id="ProtNLM"/>
    </source>
</evidence>
<dbReference type="EMBL" id="JQHL01000004">
    <property type="protein sequence ID" value="KFX20076.1"/>
    <property type="molecule type" value="Genomic_DNA"/>
</dbReference>
<feature type="coiled-coil region" evidence="1">
    <location>
        <begin position="76"/>
        <end position="103"/>
    </location>
</feature>
<keyword evidence="1" id="KW-0175">Coiled coil</keyword>
<reference evidence="2 3" key="1">
    <citation type="submission" date="2014-08" db="EMBL/GenBank/DDBJ databases">
        <title>Genome sequences of NCPPB Pectobacterium isolates.</title>
        <authorList>
            <person name="Glover R.H."/>
            <person name="Sapp M."/>
            <person name="Elphinstone J."/>
        </authorList>
    </citation>
    <scope>NUCLEOTIDE SEQUENCE [LARGE SCALE GENOMIC DNA]</scope>
    <source>
        <strain evidence="2 3">NCPPB 2793</strain>
    </source>
</reference>
<organism evidence="2 3">
    <name type="scientific">Pectobacterium betavasculorum</name>
    <dbReference type="NCBI Taxonomy" id="55207"/>
    <lineage>
        <taxon>Bacteria</taxon>
        <taxon>Pseudomonadati</taxon>
        <taxon>Pseudomonadota</taxon>
        <taxon>Gammaproteobacteria</taxon>
        <taxon>Enterobacterales</taxon>
        <taxon>Pectobacteriaceae</taxon>
        <taxon>Pectobacterium</taxon>
    </lineage>
</organism>
<proteinExistence type="predicted"/>
<sequence>MAKHLNRSEIKVIKHIILTWDGKITWSNLCESVYKNLNRTITRQSLSAHDEVVEAYRTKKNLSNLKKSGLKKPANLTIAAQQIINLKAEIEMLKKQNNRYKEQFSYWQYNAYRHGLTMEQLNRPFNKK</sequence>
<dbReference type="Proteomes" id="UP000032869">
    <property type="component" value="Unassembled WGS sequence"/>
</dbReference>